<protein>
    <submittedName>
        <fullName evidence="1">DUF4259 domain-containing protein</fullName>
    </submittedName>
</protein>
<dbReference type="InterPro" id="IPR025355">
    <property type="entry name" value="DUF4259"/>
</dbReference>
<dbReference type="RefSeq" id="WP_253577973.1">
    <property type="nucleotide sequence ID" value="NZ_JAMFTQ010000007.1"/>
</dbReference>
<dbReference type="Pfam" id="PF14078">
    <property type="entry name" value="DUF4259"/>
    <property type="match status" value="1"/>
</dbReference>
<evidence type="ECO:0000313" key="2">
    <source>
        <dbReference type="Proteomes" id="UP001204000"/>
    </source>
</evidence>
<proteinExistence type="predicted"/>
<gene>
    <name evidence="1" type="ORF">M5J20_07175</name>
</gene>
<sequence>MSTWESEIFSAEANTDFLDDLAQLESDEILEAVRDAVLLASDGNPSEEERLNGLAAATIAAIWSGAPFSAGEIAENYPFIRSNSGEISEKLAEAASGVLESADPEGDTDVDQFIEALS</sequence>
<evidence type="ECO:0000313" key="1">
    <source>
        <dbReference type="EMBL" id="MCP1387970.1"/>
    </source>
</evidence>
<dbReference type="Proteomes" id="UP001204000">
    <property type="component" value="Unassembled WGS sequence"/>
</dbReference>
<reference evidence="1" key="1">
    <citation type="submission" date="2022-05" db="EMBL/GenBank/DDBJ databases">
        <title>Corynebacterium sp. TA-R-1 sp. nov., isolated from human feces.</title>
        <authorList>
            <person name="Shamsuzzaman M."/>
            <person name="Dahal R.H."/>
        </authorList>
    </citation>
    <scope>NUCLEOTIDE SEQUENCE</scope>
    <source>
        <strain evidence="1">TA-R-1</strain>
    </source>
</reference>
<name>A0ABT1G1R9_9CORY</name>
<organism evidence="1 2">
    <name type="scientific">Corynebacterium stercoris</name>
    <dbReference type="NCBI Taxonomy" id="2943490"/>
    <lineage>
        <taxon>Bacteria</taxon>
        <taxon>Bacillati</taxon>
        <taxon>Actinomycetota</taxon>
        <taxon>Actinomycetes</taxon>
        <taxon>Mycobacteriales</taxon>
        <taxon>Corynebacteriaceae</taxon>
        <taxon>Corynebacterium</taxon>
    </lineage>
</organism>
<dbReference type="EMBL" id="JAMFTQ010000007">
    <property type="protein sequence ID" value="MCP1387970.1"/>
    <property type="molecule type" value="Genomic_DNA"/>
</dbReference>
<comment type="caution">
    <text evidence="1">The sequence shown here is derived from an EMBL/GenBank/DDBJ whole genome shotgun (WGS) entry which is preliminary data.</text>
</comment>
<keyword evidence="2" id="KW-1185">Reference proteome</keyword>
<accession>A0ABT1G1R9</accession>